<organism evidence="1">
    <name type="scientific">bioreactor metagenome</name>
    <dbReference type="NCBI Taxonomy" id="1076179"/>
    <lineage>
        <taxon>unclassified sequences</taxon>
        <taxon>metagenomes</taxon>
        <taxon>ecological metagenomes</taxon>
    </lineage>
</organism>
<name>A0A644ZQK8_9ZZZZ</name>
<gene>
    <name evidence="1" type="ORF">SDC9_86520</name>
</gene>
<accession>A0A644ZQK8</accession>
<dbReference type="EMBL" id="VSSQ01008800">
    <property type="protein sequence ID" value="MPM39884.1"/>
    <property type="molecule type" value="Genomic_DNA"/>
</dbReference>
<evidence type="ECO:0000313" key="1">
    <source>
        <dbReference type="EMBL" id="MPM39884.1"/>
    </source>
</evidence>
<sequence length="175" mass="18804">MENKSTFRCSGFHPGDGKSLAVRARVTARCRYDANSGALLPVNGNFGQSAISCRQHNVDKVALETRQHGLSLRVTEAGVVLNDVGDAIHNHEAEIKYAFKRPALGRHGFDGGQKNFLHTAVSHLGRIEFAGGESTHPAGVGSSVVIIGPFVVLCRNHRPQGCPVGKGQYADFRAF</sequence>
<dbReference type="AlphaFoldDB" id="A0A644ZQK8"/>
<reference evidence="1" key="1">
    <citation type="submission" date="2019-08" db="EMBL/GenBank/DDBJ databases">
        <authorList>
            <person name="Kucharzyk K."/>
            <person name="Murdoch R.W."/>
            <person name="Higgins S."/>
            <person name="Loffler F."/>
        </authorList>
    </citation>
    <scope>NUCLEOTIDE SEQUENCE</scope>
</reference>
<protein>
    <submittedName>
        <fullName evidence="1">Uncharacterized protein</fullName>
    </submittedName>
</protein>
<comment type="caution">
    <text evidence="1">The sequence shown here is derived from an EMBL/GenBank/DDBJ whole genome shotgun (WGS) entry which is preliminary data.</text>
</comment>
<proteinExistence type="predicted"/>